<reference evidence="11 12" key="1">
    <citation type="submission" date="2018-11" db="EMBL/GenBank/DDBJ databases">
        <title>Genome assembly of Steccherinum ochraceum LE-BIN_3174, the white-rot fungus of the Steccherinaceae family (The Residual Polyporoid clade, Polyporales, Basidiomycota).</title>
        <authorList>
            <person name="Fedorova T.V."/>
            <person name="Glazunova O.A."/>
            <person name="Landesman E.O."/>
            <person name="Moiseenko K.V."/>
            <person name="Psurtseva N.V."/>
            <person name="Savinova O.S."/>
            <person name="Shakhova N.V."/>
            <person name="Tyazhelova T.V."/>
            <person name="Vasina D.V."/>
        </authorList>
    </citation>
    <scope>NUCLEOTIDE SEQUENCE [LARGE SCALE GENOMIC DNA]</scope>
    <source>
        <strain evidence="11 12">LE-BIN_3174</strain>
    </source>
</reference>
<keyword evidence="5" id="KW-0805">Transcription regulation</keyword>
<dbReference type="AlphaFoldDB" id="A0A4R0RLG2"/>
<keyword evidence="6" id="KW-0804">Transcription</keyword>
<comment type="caution">
    <text evidence="11">The sequence shown here is derived from an EMBL/GenBank/DDBJ whole genome shotgun (WGS) entry which is preliminary data.</text>
</comment>
<evidence type="ECO:0000256" key="6">
    <source>
        <dbReference type="ARBA" id="ARBA00023163"/>
    </source>
</evidence>
<sequence length="569" mass="63166">MTERTRQYFTFSSESRFDDRGSHGHAHPITERVNPHSRPIVSYYFPKGVGEQHYGEHHPMKPHRLTLTNALVFGYGLDKQIHHIYSPRAATQEELVAYHDSDYIDFLSRVTPQNQGEMKNMIDNFNCVEDCPIFSDMYDFCRLYAGGSLAAARKLCSGTTDIAINWSGGLHHAKKAEASGFCYVNDIVLAILEMLRYYPRVLYIDIDIHHGDGVEHAFYHSNRVMTVSFHKYTGDFFPGTGKLDDNGTGLGKHFCLNVPLQDGVDDDMYLTLFKTVIDDAVTAFRPSAIVLQCGADSLGCDRLGAFNLSIAAHGECVNFVRKYNVPLLVLGGGGYTIKNVSRCWTYETAVLVGADIPDELPQTIYDPFFRDSQWKLHPPITGKVDNLNTAASLQRISIGIRNKLRYLQGAPSVQMQEIPPELATWLENEERSKEEKDEEKGTAKAGERREDRSMARNEFFDGDGDMDQDDVGSVAAPKARGAAAGKRARGGKRGKGRGRGGPRVSTSKSSLKEIQEGEDDEPATPETPTASSTLADGGQDQSQTETERQEDQEGPQDGQEGREADMDTS</sequence>
<feature type="region of interest" description="Disordered" evidence="9">
    <location>
        <begin position="427"/>
        <end position="569"/>
    </location>
</feature>
<dbReference type="OrthoDB" id="1918432at2759"/>
<dbReference type="GO" id="GO:0040029">
    <property type="term" value="P:epigenetic regulation of gene expression"/>
    <property type="evidence" value="ECO:0007669"/>
    <property type="project" value="TreeGrafter"/>
</dbReference>
<keyword evidence="7" id="KW-0539">Nucleus</keyword>
<organism evidence="11 12">
    <name type="scientific">Steccherinum ochraceum</name>
    <dbReference type="NCBI Taxonomy" id="92696"/>
    <lineage>
        <taxon>Eukaryota</taxon>
        <taxon>Fungi</taxon>
        <taxon>Dikarya</taxon>
        <taxon>Basidiomycota</taxon>
        <taxon>Agaricomycotina</taxon>
        <taxon>Agaricomycetes</taxon>
        <taxon>Polyporales</taxon>
        <taxon>Steccherinaceae</taxon>
        <taxon>Steccherinum</taxon>
    </lineage>
</organism>
<keyword evidence="3" id="KW-0378">Hydrolase</keyword>
<dbReference type="FunFam" id="3.40.800.20:FF:000007">
    <property type="entry name" value="Histone deacetylase"/>
    <property type="match status" value="1"/>
</dbReference>
<dbReference type="InterPro" id="IPR023801">
    <property type="entry name" value="His_deacetylse_dom"/>
</dbReference>
<dbReference type="PANTHER" id="PTHR10625">
    <property type="entry name" value="HISTONE DEACETYLASE HDAC1-RELATED"/>
    <property type="match status" value="1"/>
</dbReference>
<evidence type="ECO:0000313" key="11">
    <source>
        <dbReference type="EMBL" id="TCD68002.1"/>
    </source>
</evidence>
<dbReference type="Gene3D" id="3.40.800.20">
    <property type="entry name" value="Histone deacetylase domain"/>
    <property type="match status" value="1"/>
</dbReference>
<accession>A0A4R0RLG2</accession>
<proteinExistence type="inferred from homology"/>
<dbReference type="GO" id="GO:0070210">
    <property type="term" value="C:Rpd3L-Expanded complex"/>
    <property type="evidence" value="ECO:0007669"/>
    <property type="project" value="TreeGrafter"/>
</dbReference>
<comment type="similarity">
    <text evidence="8">Belongs to the histone deacetylase family. HD Type 1 subfamily.</text>
</comment>
<dbReference type="GO" id="GO:0141221">
    <property type="term" value="F:histone deacetylase activity, hydrolytic mechanism"/>
    <property type="evidence" value="ECO:0007669"/>
    <property type="project" value="UniProtKB-EC"/>
</dbReference>
<dbReference type="PRINTS" id="PR01271">
    <property type="entry name" value="HISDACETLASE"/>
</dbReference>
<comment type="subcellular location">
    <subcellularLocation>
        <location evidence="1">Nucleus</location>
    </subcellularLocation>
</comment>
<keyword evidence="4" id="KW-0156">Chromatin regulator</keyword>
<feature type="compositionally biased region" description="Basic and acidic residues" evidence="9">
    <location>
        <begin position="559"/>
        <end position="569"/>
    </location>
</feature>
<dbReference type="InterPro" id="IPR023696">
    <property type="entry name" value="Ureohydrolase_dom_sf"/>
</dbReference>
<evidence type="ECO:0000256" key="4">
    <source>
        <dbReference type="ARBA" id="ARBA00022853"/>
    </source>
</evidence>
<dbReference type="SUPFAM" id="SSF52768">
    <property type="entry name" value="Arginase/deacetylase"/>
    <property type="match status" value="1"/>
</dbReference>
<evidence type="ECO:0000256" key="5">
    <source>
        <dbReference type="ARBA" id="ARBA00023015"/>
    </source>
</evidence>
<protein>
    <recommendedName>
        <fullName evidence="2">histone deacetylase</fullName>
        <ecNumber evidence="2">3.5.1.98</ecNumber>
    </recommendedName>
</protein>
<name>A0A4R0RLG2_9APHY</name>
<dbReference type="EMBL" id="RWJN01000079">
    <property type="protein sequence ID" value="TCD68002.1"/>
    <property type="molecule type" value="Genomic_DNA"/>
</dbReference>
<evidence type="ECO:0000259" key="10">
    <source>
        <dbReference type="Pfam" id="PF00850"/>
    </source>
</evidence>
<feature type="compositionally biased region" description="Acidic residues" evidence="9">
    <location>
        <begin position="460"/>
        <end position="470"/>
    </location>
</feature>
<dbReference type="PRINTS" id="PR01270">
    <property type="entry name" value="HDASUPER"/>
</dbReference>
<evidence type="ECO:0000313" key="12">
    <source>
        <dbReference type="Proteomes" id="UP000292702"/>
    </source>
</evidence>
<feature type="compositionally biased region" description="Basic and acidic residues" evidence="9">
    <location>
        <begin position="428"/>
        <end position="459"/>
    </location>
</feature>
<dbReference type="STRING" id="92696.A0A4R0RLG2"/>
<evidence type="ECO:0000256" key="2">
    <source>
        <dbReference type="ARBA" id="ARBA00012111"/>
    </source>
</evidence>
<keyword evidence="12" id="KW-1185">Reference proteome</keyword>
<feature type="compositionally biased region" description="Low complexity" evidence="9">
    <location>
        <begin position="471"/>
        <end position="485"/>
    </location>
</feature>
<feature type="domain" description="Histone deacetylase" evidence="10">
    <location>
        <begin position="58"/>
        <end position="350"/>
    </location>
</feature>
<dbReference type="InterPro" id="IPR037138">
    <property type="entry name" value="His_deacetylse_dom_sf"/>
</dbReference>
<dbReference type="PANTHER" id="PTHR10625:SF36">
    <property type="entry name" value="HISTONE DEACETYLASE 3"/>
    <property type="match status" value="1"/>
</dbReference>
<dbReference type="EC" id="3.5.1.98" evidence="2"/>
<evidence type="ECO:0000256" key="9">
    <source>
        <dbReference type="SAM" id="MobiDB-lite"/>
    </source>
</evidence>
<gene>
    <name evidence="11" type="primary">HOS2</name>
    <name evidence="11" type="ORF">EIP91_011671</name>
</gene>
<evidence type="ECO:0000256" key="1">
    <source>
        <dbReference type="ARBA" id="ARBA00004123"/>
    </source>
</evidence>
<evidence type="ECO:0000256" key="7">
    <source>
        <dbReference type="ARBA" id="ARBA00023242"/>
    </source>
</evidence>
<dbReference type="InterPro" id="IPR000286">
    <property type="entry name" value="HDACs"/>
</dbReference>
<evidence type="ECO:0000256" key="3">
    <source>
        <dbReference type="ARBA" id="ARBA00022801"/>
    </source>
</evidence>
<evidence type="ECO:0000256" key="8">
    <source>
        <dbReference type="ARBA" id="ARBA00061569"/>
    </source>
</evidence>
<dbReference type="Proteomes" id="UP000292702">
    <property type="component" value="Unassembled WGS sequence"/>
</dbReference>
<feature type="compositionally biased region" description="Basic residues" evidence="9">
    <location>
        <begin position="486"/>
        <end position="500"/>
    </location>
</feature>
<dbReference type="Pfam" id="PF00850">
    <property type="entry name" value="Hist_deacetyl"/>
    <property type="match status" value="1"/>
</dbReference>
<dbReference type="InterPro" id="IPR003084">
    <property type="entry name" value="HDAC_I/II"/>
</dbReference>
<feature type="compositionally biased region" description="Low complexity" evidence="9">
    <location>
        <begin position="524"/>
        <end position="533"/>
    </location>
</feature>
<dbReference type="GO" id="GO:0034967">
    <property type="term" value="C:Set3 complex"/>
    <property type="evidence" value="ECO:0007669"/>
    <property type="project" value="UniProtKB-ARBA"/>
</dbReference>